<keyword evidence="7" id="KW-0378">Hydrolase</keyword>
<dbReference type="OrthoDB" id="1929172at2759"/>
<dbReference type="Gene3D" id="3.40.366.10">
    <property type="entry name" value="Malonyl-Coenzyme A Acyl Carrier Protein, domain 2"/>
    <property type="match status" value="1"/>
</dbReference>
<dbReference type="EC" id="2.3.1.39" evidence="1"/>
<evidence type="ECO:0000259" key="6">
    <source>
        <dbReference type="SMART" id="SM00827"/>
    </source>
</evidence>
<evidence type="ECO:0000256" key="1">
    <source>
        <dbReference type="ARBA" id="ARBA00013258"/>
    </source>
</evidence>
<comment type="catalytic activity">
    <reaction evidence="4">
        <text>holo-[ACP] + malonyl-CoA = malonyl-[ACP] + CoA</text>
        <dbReference type="Rhea" id="RHEA:41792"/>
        <dbReference type="Rhea" id="RHEA-COMP:9623"/>
        <dbReference type="Rhea" id="RHEA-COMP:9685"/>
        <dbReference type="ChEBI" id="CHEBI:57287"/>
        <dbReference type="ChEBI" id="CHEBI:57384"/>
        <dbReference type="ChEBI" id="CHEBI:64479"/>
        <dbReference type="ChEBI" id="CHEBI:78449"/>
        <dbReference type="EC" id="2.3.1.39"/>
    </reaction>
</comment>
<dbReference type="PANTHER" id="PTHR42681:SF1">
    <property type="entry name" value="MALONYL-COA-ACYL CARRIER PROTEIN TRANSACYLASE, MITOCHONDRIAL"/>
    <property type="match status" value="1"/>
</dbReference>
<comment type="caution">
    <text evidence="7">The sequence shown here is derived from an EMBL/GenBank/DDBJ whole genome shotgun (WGS) entry which is preliminary data.</text>
</comment>
<protein>
    <recommendedName>
        <fullName evidence="1">[acyl-carrier-protein] S-malonyltransferase</fullName>
        <ecNumber evidence="1">2.3.1.39</ecNumber>
    </recommendedName>
</protein>
<feature type="region of interest" description="Disordered" evidence="5">
    <location>
        <begin position="28"/>
        <end position="56"/>
    </location>
</feature>
<feature type="domain" description="Malonyl-CoA:ACP transacylase (MAT)" evidence="6">
    <location>
        <begin position="168"/>
        <end position="527"/>
    </location>
</feature>
<gene>
    <name evidence="7" type="ORF">BCR35DRAFT_306148</name>
</gene>
<dbReference type="InterPro" id="IPR016035">
    <property type="entry name" value="Acyl_Trfase/lysoPLipase"/>
</dbReference>
<keyword evidence="3" id="KW-0012">Acyltransferase</keyword>
<dbReference type="InterPro" id="IPR001227">
    <property type="entry name" value="Ac_transferase_dom_sf"/>
</dbReference>
<feature type="compositionally biased region" description="Low complexity" evidence="5">
    <location>
        <begin position="84"/>
        <end position="103"/>
    </location>
</feature>
<dbReference type="Pfam" id="PF00698">
    <property type="entry name" value="Acyl_transf_1"/>
    <property type="match status" value="1"/>
</dbReference>
<dbReference type="STRING" id="106004.A0A1Y2EWK5"/>
<reference evidence="7 8" key="1">
    <citation type="submission" date="2016-07" db="EMBL/GenBank/DDBJ databases">
        <title>Pervasive Adenine N6-methylation of Active Genes in Fungi.</title>
        <authorList>
            <consortium name="DOE Joint Genome Institute"/>
            <person name="Mondo S.J."/>
            <person name="Dannebaum R.O."/>
            <person name="Kuo R.C."/>
            <person name="Labutti K."/>
            <person name="Haridas S."/>
            <person name="Kuo A."/>
            <person name="Salamov A."/>
            <person name="Ahrendt S.R."/>
            <person name="Lipzen A."/>
            <person name="Sullivan W."/>
            <person name="Andreopoulos W.B."/>
            <person name="Clum A."/>
            <person name="Lindquist E."/>
            <person name="Daum C."/>
            <person name="Ramamoorthy G.K."/>
            <person name="Gryganskyi A."/>
            <person name="Culley D."/>
            <person name="Magnuson J.K."/>
            <person name="James T.Y."/>
            <person name="O'Malley M.A."/>
            <person name="Stajich J.E."/>
            <person name="Spatafora J.W."/>
            <person name="Visel A."/>
            <person name="Grigoriev I.V."/>
        </authorList>
    </citation>
    <scope>NUCLEOTIDE SEQUENCE [LARGE SCALE GENOMIC DNA]</scope>
    <source>
        <strain evidence="7 8">62-1032</strain>
    </source>
</reference>
<dbReference type="Gene3D" id="3.30.70.250">
    <property type="entry name" value="Malonyl-CoA ACP transacylase, ACP-binding"/>
    <property type="match status" value="1"/>
</dbReference>
<dbReference type="AlphaFoldDB" id="A0A1Y2EWK5"/>
<dbReference type="GO" id="GO:0005739">
    <property type="term" value="C:mitochondrion"/>
    <property type="evidence" value="ECO:0007669"/>
    <property type="project" value="TreeGrafter"/>
</dbReference>
<dbReference type="GO" id="GO:0004314">
    <property type="term" value="F:[acyl-carrier-protein] S-malonyltransferase activity"/>
    <property type="evidence" value="ECO:0007669"/>
    <property type="project" value="UniProtKB-EC"/>
</dbReference>
<evidence type="ECO:0000313" key="7">
    <source>
        <dbReference type="EMBL" id="ORY75644.1"/>
    </source>
</evidence>
<dbReference type="FunCoup" id="A0A1Y2EWK5">
    <property type="interactions" value="275"/>
</dbReference>
<dbReference type="EMBL" id="MCGR01000037">
    <property type="protein sequence ID" value="ORY75644.1"/>
    <property type="molecule type" value="Genomic_DNA"/>
</dbReference>
<keyword evidence="2 7" id="KW-0808">Transferase</keyword>
<dbReference type="SUPFAM" id="SSF52151">
    <property type="entry name" value="FabD/lysophospholipase-like"/>
    <property type="match status" value="1"/>
</dbReference>
<feature type="compositionally biased region" description="Low complexity" evidence="5">
    <location>
        <begin position="40"/>
        <end position="51"/>
    </location>
</feature>
<dbReference type="SUPFAM" id="SSF55048">
    <property type="entry name" value="Probable ACP-binding domain of malonyl-CoA ACP transacylase"/>
    <property type="match status" value="1"/>
</dbReference>
<evidence type="ECO:0000256" key="5">
    <source>
        <dbReference type="SAM" id="MobiDB-lite"/>
    </source>
</evidence>
<dbReference type="InterPro" id="IPR050858">
    <property type="entry name" value="Mal-CoA-ACP_Trans/PKS_FabD"/>
</dbReference>
<dbReference type="PANTHER" id="PTHR42681">
    <property type="entry name" value="MALONYL-COA-ACYL CARRIER PROTEIN TRANSACYLASE, MITOCHONDRIAL"/>
    <property type="match status" value="1"/>
</dbReference>
<organism evidence="7 8">
    <name type="scientific">Leucosporidium creatinivorum</name>
    <dbReference type="NCBI Taxonomy" id="106004"/>
    <lineage>
        <taxon>Eukaryota</taxon>
        <taxon>Fungi</taxon>
        <taxon>Dikarya</taxon>
        <taxon>Basidiomycota</taxon>
        <taxon>Pucciniomycotina</taxon>
        <taxon>Microbotryomycetes</taxon>
        <taxon>Leucosporidiales</taxon>
        <taxon>Leucosporidium</taxon>
    </lineage>
</organism>
<accession>A0A1Y2EWK5</accession>
<name>A0A1Y2EWK5_9BASI</name>
<dbReference type="GO" id="GO:0016787">
    <property type="term" value="F:hydrolase activity"/>
    <property type="evidence" value="ECO:0007669"/>
    <property type="project" value="UniProtKB-KW"/>
</dbReference>
<evidence type="ECO:0000313" key="8">
    <source>
        <dbReference type="Proteomes" id="UP000193467"/>
    </source>
</evidence>
<evidence type="ECO:0000256" key="4">
    <source>
        <dbReference type="ARBA" id="ARBA00048462"/>
    </source>
</evidence>
<keyword evidence="8" id="KW-1185">Reference proteome</keyword>
<dbReference type="InterPro" id="IPR016036">
    <property type="entry name" value="Malonyl_transacylase_ACP-bd"/>
</dbReference>
<dbReference type="GO" id="GO:0006633">
    <property type="term" value="P:fatty acid biosynthetic process"/>
    <property type="evidence" value="ECO:0007669"/>
    <property type="project" value="TreeGrafter"/>
</dbReference>
<feature type="compositionally biased region" description="Basic and acidic residues" evidence="5">
    <location>
        <begin position="115"/>
        <end position="131"/>
    </location>
</feature>
<feature type="region of interest" description="Disordered" evidence="5">
    <location>
        <begin position="74"/>
        <end position="131"/>
    </location>
</feature>
<dbReference type="SMART" id="SM00827">
    <property type="entry name" value="PKS_AT"/>
    <property type="match status" value="1"/>
</dbReference>
<dbReference type="Proteomes" id="UP000193467">
    <property type="component" value="Unassembled WGS sequence"/>
</dbReference>
<proteinExistence type="predicted"/>
<dbReference type="InParanoid" id="A0A1Y2EWK5"/>
<sequence>MLLRALPARPFRPSCPCRHAHLSTSPLATTSNLAPPPPLSATSSAVASSSATKDHEHTWADPAYLARYRDPRNHDRCLSRPLKQQQQQQPTPPSASSSSSASPFYTSNPPTPKRSSNDYRAREPYPRDSPRSRRLEMEMLWSGGEASPPIPLESYRRTAPIKPKHALLFPGSGSQYVGMGNFLRGFPAAQQVWLEANQALEGFEEWRKGLKLEERDGELGELGRMLVEREQERRDEKKLQEVVFEGPQDELTRSSNAQPAILVTSIAFLRTLENDFATSVASNASAILGHSSGEYSAAVASGAISFADGVRLTRLHGLLTSYSLSLPSINLSASPDAPPSQRGQMSALVINPGRSHEELTQVIKSIRESRSTKNGSEGTVEVASFNSSAQVVLAGSRDGIMRASEELREQGIASRAADLPVSAPFHCSFMKPAAEGMRVALEALDIKDPDVPVISCLDGSFITTSTSLVDNLVAQIRLPVRWSKCLTNLHSATIDRLVFLGPGKALANLARKDETASEVLSVATEDDMQSYQKKLAGEKEEGKDE</sequence>
<evidence type="ECO:0000256" key="3">
    <source>
        <dbReference type="ARBA" id="ARBA00023315"/>
    </source>
</evidence>
<dbReference type="InterPro" id="IPR014043">
    <property type="entry name" value="Acyl_transferase_dom"/>
</dbReference>
<evidence type="ECO:0000256" key="2">
    <source>
        <dbReference type="ARBA" id="ARBA00022679"/>
    </source>
</evidence>